<dbReference type="EMBL" id="CAESAL010000041">
    <property type="protein sequence ID" value="CAB4343205.1"/>
    <property type="molecule type" value="Genomic_DNA"/>
</dbReference>
<dbReference type="InterPro" id="IPR036390">
    <property type="entry name" value="WH_DNA-bd_sf"/>
</dbReference>
<dbReference type="PANTHER" id="PTHR33169">
    <property type="entry name" value="PADR-FAMILY TRANSCRIPTIONAL REGULATOR"/>
    <property type="match status" value="1"/>
</dbReference>
<evidence type="ECO:0000259" key="1">
    <source>
        <dbReference type="Pfam" id="PF03551"/>
    </source>
</evidence>
<dbReference type="EMBL" id="CAEUNJ010000168">
    <property type="protein sequence ID" value="CAB4373113.1"/>
    <property type="molecule type" value="Genomic_DNA"/>
</dbReference>
<accession>A0A6J6IAU2</accession>
<reference evidence="4" key="1">
    <citation type="submission" date="2020-05" db="EMBL/GenBank/DDBJ databases">
        <authorList>
            <person name="Chiriac C."/>
            <person name="Salcher M."/>
            <person name="Ghai R."/>
            <person name="Kavagutti S V."/>
        </authorList>
    </citation>
    <scope>NUCLEOTIDE SEQUENCE</scope>
</reference>
<gene>
    <name evidence="4" type="ORF">UFOPK1906_00793</name>
    <name evidence="5" type="ORF">UFOPK2624_00377</name>
    <name evidence="2" type="ORF">UFOPK3331_01199</name>
    <name evidence="6" type="ORF">UFOPK3785_00121</name>
    <name evidence="7" type="ORF">UFOPK3927_01283</name>
    <name evidence="3" type="ORF">UFOPK4201_02168</name>
    <name evidence="8" type="ORF">UFOPK4371_00633</name>
</gene>
<feature type="domain" description="Transcription regulator PadR N-terminal" evidence="1">
    <location>
        <begin position="2"/>
        <end position="71"/>
    </location>
</feature>
<dbReference type="PANTHER" id="PTHR33169:SF13">
    <property type="entry name" value="PADR-FAMILY TRANSCRIPTIONAL REGULATOR"/>
    <property type="match status" value="1"/>
</dbReference>
<dbReference type="EMBL" id="CAFBRD010000024">
    <property type="protein sequence ID" value="CAB5076022.1"/>
    <property type="molecule type" value="Genomic_DNA"/>
</dbReference>
<name>A0A6J6IAU2_9ZZZZ</name>
<dbReference type="Gene3D" id="1.10.10.10">
    <property type="entry name" value="Winged helix-like DNA-binding domain superfamily/Winged helix DNA-binding domain"/>
    <property type="match status" value="1"/>
</dbReference>
<dbReference type="InterPro" id="IPR005149">
    <property type="entry name" value="Tscrpt_reg_PadR_N"/>
</dbReference>
<dbReference type="SUPFAM" id="SSF46785">
    <property type="entry name" value="Winged helix' DNA-binding domain"/>
    <property type="match status" value="1"/>
</dbReference>
<dbReference type="EMBL" id="CAEZXY010000008">
    <property type="protein sequence ID" value="CAB4698113.1"/>
    <property type="molecule type" value="Genomic_DNA"/>
</dbReference>
<dbReference type="EMBL" id="CAFBNJ010000003">
    <property type="protein sequence ID" value="CAB4940099.1"/>
    <property type="molecule type" value="Genomic_DNA"/>
</dbReference>
<sequence>MLASGPHHGYGILKSITELSNATVDVRVGALYRTIDRLESDGLIEIDHRETVDGRERTYYRLTPKGHSELESTLNEMQMMTSVAESRLRNTNLGKLGIRPSTMGLLL</sequence>
<evidence type="ECO:0000313" key="2">
    <source>
        <dbReference type="EMBL" id="CAB4343205.1"/>
    </source>
</evidence>
<dbReference type="AlphaFoldDB" id="A0A6J6IAU2"/>
<dbReference type="InterPro" id="IPR052509">
    <property type="entry name" value="Metal_resp_DNA-bind_regulator"/>
</dbReference>
<evidence type="ECO:0000313" key="8">
    <source>
        <dbReference type="EMBL" id="CAB5076022.1"/>
    </source>
</evidence>
<protein>
    <submittedName>
        <fullName evidence="4">Unannotated protein</fullName>
    </submittedName>
</protein>
<evidence type="ECO:0000313" key="6">
    <source>
        <dbReference type="EMBL" id="CAB4940099.1"/>
    </source>
</evidence>
<dbReference type="EMBL" id="CAEZVC010000038">
    <property type="protein sequence ID" value="CAB4621297.1"/>
    <property type="molecule type" value="Genomic_DNA"/>
</dbReference>
<dbReference type="Pfam" id="PF03551">
    <property type="entry name" value="PadR"/>
    <property type="match status" value="1"/>
</dbReference>
<evidence type="ECO:0000313" key="3">
    <source>
        <dbReference type="EMBL" id="CAB4373113.1"/>
    </source>
</evidence>
<dbReference type="EMBL" id="CAFBOK010000155">
    <property type="protein sequence ID" value="CAB4990718.1"/>
    <property type="molecule type" value="Genomic_DNA"/>
</dbReference>
<organism evidence="4">
    <name type="scientific">freshwater metagenome</name>
    <dbReference type="NCBI Taxonomy" id="449393"/>
    <lineage>
        <taxon>unclassified sequences</taxon>
        <taxon>metagenomes</taxon>
        <taxon>ecological metagenomes</taxon>
    </lineage>
</organism>
<evidence type="ECO:0000313" key="7">
    <source>
        <dbReference type="EMBL" id="CAB4990718.1"/>
    </source>
</evidence>
<dbReference type="InterPro" id="IPR036388">
    <property type="entry name" value="WH-like_DNA-bd_sf"/>
</dbReference>
<evidence type="ECO:0000313" key="5">
    <source>
        <dbReference type="EMBL" id="CAB4698113.1"/>
    </source>
</evidence>
<evidence type="ECO:0000313" key="4">
    <source>
        <dbReference type="EMBL" id="CAB4621297.1"/>
    </source>
</evidence>
<proteinExistence type="predicted"/>